<evidence type="ECO:0000256" key="1">
    <source>
        <dbReference type="SAM" id="Phobius"/>
    </source>
</evidence>
<keyword evidence="1" id="KW-0472">Membrane</keyword>
<feature type="transmembrane region" description="Helical" evidence="1">
    <location>
        <begin position="462"/>
        <end position="486"/>
    </location>
</feature>
<feature type="transmembrane region" description="Helical" evidence="1">
    <location>
        <begin position="139"/>
        <end position="166"/>
    </location>
</feature>
<gene>
    <name evidence="2" type="ORF">GCM10023094_19400</name>
</gene>
<comment type="caution">
    <text evidence="2">The sequence shown here is derived from an EMBL/GenBank/DDBJ whole genome shotgun (WGS) entry which is preliminary data.</text>
</comment>
<dbReference type="Proteomes" id="UP001501183">
    <property type="component" value="Unassembled WGS sequence"/>
</dbReference>
<protein>
    <submittedName>
        <fullName evidence="2">Multidrug efflux ABC transporter permease</fullName>
    </submittedName>
</protein>
<evidence type="ECO:0000313" key="3">
    <source>
        <dbReference type="Proteomes" id="UP001501183"/>
    </source>
</evidence>
<name>A0ABP8P0K1_9NOCA</name>
<feature type="transmembrane region" description="Helical" evidence="1">
    <location>
        <begin position="493"/>
        <end position="516"/>
    </location>
</feature>
<keyword evidence="3" id="KW-1185">Reference proteome</keyword>
<feature type="transmembrane region" description="Helical" evidence="1">
    <location>
        <begin position="178"/>
        <end position="198"/>
    </location>
</feature>
<feature type="transmembrane region" description="Helical" evidence="1">
    <location>
        <begin position="39"/>
        <end position="64"/>
    </location>
</feature>
<organism evidence="2 3">
    <name type="scientific">Rhodococcus olei</name>
    <dbReference type="NCBI Taxonomy" id="2161675"/>
    <lineage>
        <taxon>Bacteria</taxon>
        <taxon>Bacillati</taxon>
        <taxon>Actinomycetota</taxon>
        <taxon>Actinomycetes</taxon>
        <taxon>Mycobacteriales</taxon>
        <taxon>Nocardiaceae</taxon>
        <taxon>Rhodococcus</taxon>
    </lineage>
</organism>
<feature type="transmembrane region" description="Helical" evidence="1">
    <location>
        <begin position="269"/>
        <end position="290"/>
    </location>
</feature>
<feature type="transmembrane region" description="Helical" evidence="1">
    <location>
        <begin position="100"/>
        <end position="119"/>
    </location>
</feature>
<feature type="transmembrane region" description="Helical" evidence="1">
    <location>
        <begin position="376"/>
        <end position="397"/>
    </location>
</feature>
<dbReference type="EMBL" id="BAABFB010000030">
    <property type="protein sequence ID" value="GAA4477336.1"/>
    <property type="molecule type" value="Genomic_DNA"/>
</dbReference>
<feature type="transmembrane region" description="Helical" evidence="1">
    <location>
        <begin position="328"/>
        <end position="350"/>
    </location>
</feature>
<proteinExistence type="predicted"/>
<keyword evidence="1" id="KW-1133">Transmembrane helix</keyword>
<feature type="transmembrane region" description="Helical" evidence="1">
    <location>
        <begin position="536"/>
        <end position="557"/>
    </location>
</feature>
<sequence>MSTATLTGGRRGAGTPRAATSDFTGTLGLLRLYLRRDRIVLPLWVLLLSVPLSTVYVGSIASIYPDEAQRAAFAATIMGSPAQRAMYGVIYNDSLGAVGIWKAGIFHTLIAVAVILTVIRHTRVEEESGRAELLDSTVVGRYAGLTAALIVAFGASIATGLIGTAGLFGTDVPRSGSLAFGLALTASGIVFAAVAAVAAQLSASARTARGIAFGALGAAFALRAVGDAGSGAAGGAGSGAAGGAGSGALSWFSPLGWSLQVRPYAGDRWWVLLLHLTAATVLTAAAYALLRRRDVGAGLIAERLGSPAAAPALAGPFGLSWRLQRGSLIAWTIGICLYALLIGSVVHGIGDEIGDNETVREIVSRMGGTQALEDSFIAIAFTMLAVGAAALAISSALRMHSEEETQHAETVLAGAVGRTRWAASHLVLAITGPVVAMVAAGLVAGVTYGAAAGDIGGKLPGVMAAAVAQLPAIWMLAAVTVALFGLVPRFTSVAWGVLVGFVALFLLGSISGFPQWVLDLQPFTHAQRVPGTEFSFVPIVWMLLIDAALIAVGLIAFRRRDLR</sequence>
<keyword evidence="1" id="KW-0812">Transmembrane</keyword>
<evidence type="ECO:0000313" key="2">
    <source>
        <dbReference type="EMBL" id="GAA4477336.1"/>
    </source>
</evidence>
<feature type="transmembrane region" description="Helical" evidence="1">
    <location>
        <begin position="426"/>
        <end position="450"/>
    </location>
</feature>
<accession>A0ABP8P0K1</accession>
<reference evidence="3" key="1">
    <citation type="journal article" date="2019" name="Int. J. Syst. Evol. Microbiol.">
        <title>The Global Catalogue of Microorganisms (GCM) 10K type strain sequencing project: providing services to taxonomists for standard genome sequencing and annotation.</title>
        <authorList>
            <consortium name="The Broad Institute Genomics Platform"/>
            <consortium name="The Broad Institute Genome Sequencing Center for Infectious Disease"/>
            <person name="Wu L."/>
            <person name="Ma J."/>
        </authorList>
    </citation>
    <scope>NUCLEOTIDE SEQUENCE [LARGE SCALE GENOMIC DNA]</scope>
    <source>
        <strain evidence="3">JCM 32206</strain>
    </source>
</reference>
<dbReference type="RefSeq" id="WP_345344143.1">
    <property type="nucleotide sequence ID" value="NZ_BAABFB010000030.1"/>
</dbReference>